<dbReference type="InterPro" id="IPR008972">
    <property type="entry name" value="Cupredoxin"/>
</dbReference>
<evidence type="ECO:0000313" key="2">
    <source>
        <dbReference type="EMBL" id="SDG81310.1"/>
    </source>
</evidence>
<gene>
    <name evidence="2" type="ORF">SAMN05216377_115140</name>
</gene>
<sequence>MTARPAALFLFLAVLLTACGAPQAPPTGGVQTVRIAYAGGQVTGDTGTVPVTLGSQVHLEIASDTAEEAHLHGYDKAVQVPAGGTATIDFTADVPGEFELELHHSGEPLATLQVR</sequence>
<feature type="chain" id="PRO_5011517858" description="Cupredoxin-like domain-containing protein" evidence="1">
    <location>
        <begin position="21"/>
        <end position="115"/>
    </location>
</feature>
<keyword evidence="1" id="KW-0732">Signal</keyword>
<dbReference type="STRING" id="366584.SAMN05216377_115140"/>
<dbReference type="AlphaFoldDB" id="A0A1G7XCM1"/>
<protein>
    <recommendedName>
        <fullName evidence="4">Cupredoxin-like domain-containing protein</fullName>
    </recommendedName>
</protein>
<dbReference type="PROSITE" id="PS51257">
    <property type="entry name" value="PROKAR_LIPOPROTEIN"/>
    <property type="match status" value="1"/>
</dbReference>
<dbReference type="Gene3D" id="2.60.40.420">
    <property type="entry name" value="Cupredoxins - blue copper proteins"/>
    <property type="match status" value="1"/>
</dbReference>
<feature type="signal peptide" evidence="1">
    <location>
        <begin position="1"/>
        <end position="20"/>
    </location>
</feature>
<proteinExistence type="predicted"/>
<dbReference type="RefSeq" id="WP_093088245.1">
    <property type="nucleotide sequence ID" value="NZ_FNBE01000015.1"/>
</dbReference>
<evidence type="ECO:0008006" key="4">
    <source>
        <dbReference type="Google" id="ProtNLM"/>
    </source>
</evidence>
<accession>A0A1G7XCM1</accession>
<evidence type="ECO:0000313" key="3">
    <source>
        <dbReference type="Proteomes" id="UP000198967"/>
    </source>
</evidence>
<organism evidence="2 3">
    <name type="scientific">Pseudonocardia oroxyli</name>
    <dbReference type="NCBI Taxonomy" id="366584"/>
    <lineage>
        <taxon>Bacteria</taxon>
        <taxon>Bacillati</taxon>
        <taxon>Actinomycetota</taxon>
        <taxon>Actinomycetes</taxon>
        <taxon>Pseudonocardiales</taxon>
        <taxon>Pseudonocardiaceae</taxon>
        <taxon>Pseudonocardia</taxon>
    </lineage>
</organism>
<dbReference type="EMBL" id="FNBE01000015">
    <property type="protein sequence ID" value="SDG81310.1"/>
    <property type="molecule type" value="Genomic_DNA"/>
</dbReference>
<name>A0A1G7XCM1_PSEOR</name>
<reference evidence="2 3" key="1">
    <citation type="submission" date="2016-10" db="EMBL/GenBank/DDBJ databases">
        <authorList>
            <person name="de Groot N.N."/>
        </authorList>
    </citation>
    <scope>NUCLEOTIDE SEQUENCE [LARGE SCALE GENOMIC DNA]</scope>
    <source>
        <strain evidence="2 3">CGMCC 4.3143</strain>
    </source>
</reference>
<keyword evidence="3" id="KW-1185">Reference proteome</keyword>
<dbReference type="SUPFAM" id="SSF49503">
    <property type="entry name" value="Cupredoxins"/>
    <property type="match status" value="1"/>
</dbReference>
<dbReference type="Proteomes" id="UP000198967">
    <property type="component" value="Unassembled WGS sequence"/>
</dbReference>
<evidence type="ECO:0000256" key="1">
    <source>
        <dbReference type="SAM" id="SignalP"/>
    </source>
</evidence>
<dbReference type="OrthoDB" id="6717945at2"/>